<dbReference type="SUPFAM" id="SSF49265">
    <property type="entry name" value="Fibronectin type III"/>
    <property type="match status" value="5"/>
</dbReference>
<evidence type="ECO:0000256" key="1">
    <source>
        <dbReference type="SAM" id="SignalP"/>
    </source>
</evidence>
<dbReference type="AlphaFoldDB" id="A0AAQ4DJ73"/>
<evidence type="ECO:0000313" key="3">
    <source>
        <dbReference type="EMBL" id="KAK8762513.1"/>
    </source>
</evidence>
<sequence>MASNSGPKRRSFVFLFAVLCFSVASAQAQVHSCPPPLGLETLTITHDSATLAWNKTAFERNPLHCVCLSPGSNGKVCSYGDMPPDCQANVRGRVTVQPNLDTDTSYTVCVQTQCSGVSFSSPVCRTFRTSLKDRTAQYSVVDAKRRSSSLDISWRVPRPQKGRLAGYRLRWCQSSKCVTTEKLLQGPSDQILSPKDLQPYRQYTLYASAFSVHPSSGQKLYGDETSLIVYTLETYGEEESIHLQIKAVNSSTLLVSWPEPSEDPTHLGNHIVTWWKANKIGSRPDTTHNQTIPATSTRFFIHDLEPDATYHVVLSRARNGTESSLVNIDADVYRKPDAVNAEIRRFLNDSMVLVTWDASRFANKDTAAQRYAVKMCPTCKVKGDTQTAECKSIAVVARAGKAIFKSLRDGCQYKVEVRALIEKPDGRTELGEPAVVFFATLAALQQDEPDLYQKPEGLRTAVKMFMNASMVTVTWNVPQQLNANDSPVHQYAVRLCPTCDEKLEETESGCCSIAASASVAKAVFHGLKNFCEYRVEVRALVERVGGGIDEGEPAVTLFTTLPPNLPQLKGSLHAELHGSRVTLYWKTPQVRLAELEVFYSVRLFGPPPSSVIEATVNGSEHTFMGLEPRANYSLDVTVCVSRSKRQHCGANTTLEFQTLPSGLSGNVGDLNVTAAGPTELKVSWSSPIQDNDVTSYQVSLWRDETEGAGESELRNFTAPRNETTMIIDGLEAYTSYTVQVVAVYERRNVKWLGSPQNASATTHPERPPHVTNISITTTNRTQFSSDVLISWTTINATAKSLVHTKYYIMMCLGADDVPENCRNQTVSGEDTTLLVSGVKHYAAVFVAVQPFLKVSGSLIEGQISAARGTTWTPPIPSVRGLTVQDITGNSARVSWSEVKELSGIDGVYYGVVLSMHPEGIDEDIAPGERVVLPNVTSPEKSLNGTPTAPEKLIVLNATTRVAETELHELKPWNNYTVVVYPAVAGSGLVVAGNASSEVFETPAEAPDKPRNVSVVERQGNHYLTWLPPESWNGPRSGYEVTITCMSGNVRANSTSVAIKADKVELKIPRLSPGVPCSMGIHAYNVYQGEPMDGAKVRVKFTPPKMEGAIATERTPTF</sequence>
<evidence type="ECO:0000259" key="2">
    <source>
        <dbReference type="PROSITE" id="PS50853"/>
    </source>
</evidence>
<evidence type="ECO:0000313" key="4">
    <source>
        <dbReference type="Proteomes" id="UP001321473"/>
    </source>
</evidence>
<dbReference type="InterPro" id="IPR050713">
    <property type="entry name" value="RTP_Phos/Ushers"/>
</dbReference>
<dbReference type="CDD" id="cd00063">
    <property type="entry name" value="FN3"/>
    <property type="match status" value="3"/>
</dbReference>
<dbReference type="PROSITE" id="PS50853">
    <property type="entry name" value="FN3"/>
    <property type="match status" value="5"/>
</dbReference>
<feature type="domain" description="Fibronectin type-III" evidence="2">
    <location>
        <begin position="666"/>
        <end position="766"/>
    </location>
</feature>
<dbReference type="Pfam" id="PF00041">
    <property type="entry name" value="fn3"/>
    <property type="match status" value="4"/>
</dbReference>
<dbReference type="Gene3D" id="2.60.40.10">
    <property type="entry name" value="Immunoglobulins"/>
    <property type="match status" value="6"/>
</dbReference>
<proteinExistence type="predicted"/>
<feature type="domain" description="Fibronectin type-III" evidence="2">
    <location>
        <begin position="239"/>
        <end position="337"/>
    </location>
</feature>
<name>A0AAQ4DJ73_AMBAM</name>
<accession>A0AAQ4DJ73</accession>
<organism evidence="3 4">
    <name type="scientific">Amblyomma americanum</name>
    <name type="common">Lone star tick</name>
    <dbReference type="NCBI Taxonomy" id="6943"/>
    <lineage>
        <taxon>Eukaryota</taxon>
        <taxon>Metazoa</taxon>
        <taxon>Ecdysozoa</taxon>
        <taxon>Arthropoda</taxon>
        <taxon>Chelicerata</taxon>
        <taxon>Arachnida</taxon>
        <taxon>Acari</taxon>
        <taxon>Parasitiformes</taxon>
        <taxon>Ixodida</taxon>
        <taxon>Ixodoidea</taxon>
        <taxon>Ixodidae</taxon>
        <taxon>Amblyomminae</taxon>
        <taxon>Amblyomma</taxon>
    </lineage>
</organism>
<keyword evidence="4" id="KW-1185">Reference proteome</keyword>
<feature type="chain" id="PRO_5043034567" description="Fibronectin type-III domain-containing protein" evidence="1">
    <location>
        <begin position="29"/>
        <end position="1117"/>
    </location>
</feature>
<dbReference type="EMBL" id="JARKHS020030024">
    <property type="protein sequence ID" value="KAK8762513.1"/>
    <property type="molecule type" value="Genomic_DNA"/>
</dbReference>
<comment type="caution">
    <text evidence="3">The sequence shown here is derived from an EMBL/GenBank/DDBJ whole genome shotgun (WGS) entry which is preliminary data.</text>
</comment>
<feature type="domain" description="Fibronectin type-III" evidence="2">
    <location>
        <begin position="134"/>
        <end position="234"/>
    </location>
</feature>
<dbReference type="InterPro" id="IPR036116">
    <property type="entry name" value="FN3_sf"/>
</dbReference>
<protein>
    <recommendedName>
        <fullName evidence="2">Fibronectin type-III domain-containing protein</fullName>
    </recommendedName>
</protein>
<dbReference type="PANTHER" id="PTHR46957">
    <property type="entry name" value="CYTOKINE RECEPTOR"/>
    <property type="match status" value="1"/>
</dbReference>
<dbReference type="InterPro" id="IPR013783">
    <property type="entry name" value="Ig-like_fold"/>
</dbReference>
<keyword evidence="1" id="KW-0732">Signal</keyword>
<dbReference type="PANTHER" id="PTHR46957:SF3">
    <property type="entry name" value="CYTOKINE RECEPTOR"/>
    <property type="match status" value="1"/>
</dbReference>
<dbReference type="SMART" id="SM00060">
    <property type="entry name" value="FN3"/>
    <property type="match status" value="9"/>
</dbReference>
<reference evidence="3 4" key="1">
    <citation type="journal article" date="2023" name="Arcadia Sci">
        <title>De novo assembly of a long-read Amblyomma americanum tick genome.</title>
        <authorList>
            <person name="Chou S."/>
            <person name="Poskanzer K.E."/>
            <person name="Rollins M."/>
            <person name="Thuy-Boun P.S."/>
        </authorList>
    </citation>
    <scope>NUCLEOTIDE SEQUENCE [LARGE SCALE GENOMIC DNA]</scope>
    <source>
        <strain evidence="3">F_SG_1</strain>
        <tissue evidence="3">Salivary glands</tissue>
    </source>
</reference>
<dbReference type="GO" id="GO:0016020">
    <property type="term" value="C:membrane"/>
    <property type="evidence" value="ECO:0007669"/>
    <property type="project" value="UniProtKB-SubCell"/>
</dbReference>
<dbReference type="Proteomes" id="UP001321473">
    <property type="component" value="Unassembled WGS sequence"/>
</dbReference>
<feature type="domain" description="Fibronectin type-III" evidence="2">
    <location>
        <begin position="1005"/>
        <end position="1104"/>
    </location>
</feature>
<feature type="domain" description="Fibronectin type-III" evidence="2">
    <location>
        <begin position="454"/>
        <end position="563"/>
    </location>
</feature>
<dbReference type="InterPro" id="IPR003961">
    <property type="entry name" value="FN3_dom"/>
</dbReference>
<gene>
    <name evidence="3" type="ORF">V5799_026222</name>
</gene>
<feature type="signal peptide" evidence="1">
    <location>
        <begin position="1"/>
        <end position="28"/>
    </location>
</feature>